<dbReference type="GO" id="GO:0043161">
    <property type="term" value="P:proteasome-mediated ubiquitin-dependent protein catabolic process"/>
    <property type="evidence" value="ECO:0007669"/>
    <property type="project" value="TreeGrafter"/>
</dbReference>
<dbReference type="InterPro" id="IPR010675">
    <property type="entry name" value="Bin3_C"/>
</dbReference>
<dbReference type="PANTHER" id="PTHR24104">
    <property type="entry name" value="E3 UBIQUITIN-PROTEIN LIGASE NHLRC1-RELATED"/>
    <property type="match status" value="1"/>
</dbReference>
<evidence type="ECO:0000256" key="1">
    <source>
        <dbReference type="ARBA" id="ARBA00022737"/>
    </source>
</evidence>
<evidence type="ECO:0000259" key="4">
    <source>
        <dbReference type="PROSITE" id="PS51515"/>
    </source>
</evidence>
<dbReference type="InterPro" id="IPR001258">
    <property type="entry name" value="NHL_repeat"/>
</dbReference>
<feature type="repeat" description="NHL" evidence="2">
    <location>
        <begin position="1065"/>
        <end position="1109"/>
    </location>
</feature>
<sequence>MSDPLYVPDEVPNDTITVVVPAEDGYVNEQDILTTLDDPDNIIISTAPDAAEMSYPSPIAEEGPIVPDVLRDIDQPIDLGVTNKRYREEAVEEELLGVPKRQRVDVGGLDEPKILSEIHEPPPETLPAEELPIDQSMVPLPVYRSKRSIFEFGNYDRYYNYRHETQAFVDSRLSAIMQYLGGDKLDFFHDKTVLDIGCNIGFITFYVAYILGAHRVVGIDIDHTLIDQALRQLRKYKHDGFPLNEVASSSLAAHKSPSLGRRKAAALEPTFPIALTRRAGVPPITNKVLCVAEKHVEEFVKPYGKEKVSQISDRFPFNIEFRTEDISEDTVDIDVNDGSTMTVAAPCSYEKEKYDVVLLLSVIKWIQYHKGDDGVKHVFKKIYDLLKPGGLFIFEPQDWKSYRKKRNLTREIRNNYNSIKLRPAQFIDYLEKEVGFRLECTLKPSQATPACDVRGFDRPLHLLRKPAGECGDKKTPPTAEVRKVEPDRLVDVESAKVVHGSRMSSKMSEAFLSSSDGDNLAYCSFNTNGVPNSDGDFYDKTLIKDVADLEAVTSWLREHLRSLERIFLIGFSTGAFLSVCAPVMTNVVSEKSRALLKGVISIACLSDPHIGAKLDFNQEQITACQETGECLVKFWPLLEVEVNVGTGEVMNNKGIEEASKPEPVEWRLSRAYYDSYLDLPARTEITKHWPEKLPLLLVHGTGDVLVPNEMSAELQKAFPVDTTVTRITVAGANHFFSSQKDMKKLQLAVKNFCHDLNAQTTSSLAHEDHNCRPVTESLAAKLRHSLAEGAPKKCSEIIGRGVIQCDAILNLADKTYQNQDARLTDLEKEILSAVGERFKELRKLLRLQDEQVRSDVSLVREKLLYVVEAESLLETARGDVEGWGPREVTLVYGMLKKREKEVTELTANCGKLCRTINERKLRQFLNLDGIQELLDGITRFGSVSPWKNMIFPIDLSRPDGRDGMTERAVDEIWDFTGGSGLGQFRSPYSVCNHAGKMFISDSLNHRVQVFDTNTLELQYTIGQRGDGEGEFCDPSGIGVDKNGRIIVAEYGNDRIQIFDNEGKFLQCCGSFGSGQGEFYGPFGVHICPATQNLLITDSCNHRVQVLSPTGKFLFAFGRKGSAPGEFLYPEGIGTTIDGSFIIVSDKDNGRIQVFTQKGEFVRQITTASEACGALSGPLGVAADVQGRLYCCDCGNSRIVCIEITGEVLWSSDSSNKNDNGRQQQPYTFPAPTGVCIDPSGTLYVVCDHAVMIFGREARQR</sequence>
<dbReference type="SUPFAM" id="SSF53474">
    <property type="entry name" value="alpha/beta-Hydrolases"/>
    <property type="match status" value="1"/>
</dbReference>
<dbReference type="GO" id="GO:0008168">
    <property type="term" value="F:methyltransferase activity"/>
    <property type="evidence" value="ECO:0007669"/>
    <property type="project" value="InterPro"/>
</dbReference>
<dbReference type="EMBL" id="JAAPAO010000255">
    <property type="protein sequence ID" value="KAF4665641.1"/>
    <property type="molecule type" value="Genomic_DNA"/>
</dbReference>
<evidence type="ECO:0000256" key="3">
    <source>
        <dbReference type="PROSITE-ProRule" id="PRU00848"/>
    </source>
</evidence>
<dbReference type="PANTHER" id="PTHR24104:SF25">
    <property type="entry name" value="PROTEIN LIN-41"/>
    <property type="match status" value="1"/>
</dbReference>
<keyword evidence="3" id="KW-0949">S-adenosyl-L-methionine</keyword>
<dbReference type="InterPro" id="IPR029058">
    <property type="entry name" value="AB_hydrolase_fold"/>
</dbReference>
<dbReference type="InterPro" id="IPR024160">
    <property type="entry name" value="BIN3_SAM-bd_dom"/>
</dbReference>
<feature type="repeat" description="NHL" evidence="2">
    <location>
        <begin position="1113"/>
        <end position="1157"/>
    </location>
</feature>
<dbReference type="Pfam" id="PF06859">
    <property type="entry name" value="Bin3"/>
    <property type="match status" value="1"/>
</dbReference>
<reference evidence="5 6" key="1">
    <citation type="submission" date="2020-04" db="EMBL/GenBank/DDBJ databases">
        <title>Perkinsus chesapeaki whole genome sequence.</title>
        <authorList>
            <person name="Bogema D.R."/>
        </authorList>
    </citation>
    <scope>NUCLEOTIDE SEQUENCE [LARGE SCALE GENOMIC DNA]</scope>
    <source>
        <strain evidence="5">ATCC PRA-425</strain>
    </source>
</reference>
<dbReference type="GO" id="GO:0008270">
    <property type="term" value="F:zinc ion binding"/>
    <property type="evidence" value="ECO:0007669"/>
    <property type="project" value="UniProtKB-KW"/>
</dbReference>
<gene>
    <name evidence="5" type="ORF">FOL47_004495</name>
</gene>
<feature type="domain" description="Bin3-type SAM" evidence="4">
    <location>
        <begin position="170"/>
        <end position="468"/>
    </location>
</feature>
<feature type="non-terminal residue" evidence="5">
    <location>
        <position position="1260"/>
    </location>
</feature>
<feature type="repeat" description="NHL" evidence="2">
    <location>
        <begin position="1018"/>
        <end position="1061"/>
    </location>
</feature>
<dbReference type="GO" id="GO:0000209">
    <property type="term" value="P:protein polyubiquitination"/>
    <property type="evidence" value="ECO:0007669"/>
    <property type="project" value="TreeGrafter"/>
</dbReference>
<dbReference type="InterPro" id="IPR050952">
    <property type="entry name" value="TRIM-NHL_E3_ligases"/>
</dbReference>
<dbReference type="Gene3D" id="3.40.50.150">
    <property type="entry name" value="Vaccinia Virus protein VP39"/>
    <property type="match status" value="1"/>
</dbReference>
<evidence type="ECO:0000313" key="5">
    <source>
        <dbReference type="EMBL" id="KAF4665641.1"/>
    </source>
</evidence>
<accession>A0A7J6M3G7</accession>
<name>A0A7J6M3G7_PERCH</name>
<comment type="caution">
    <text evidence="5">The sequence shown here is derived from an EMBL/GenBank/DDBJ whole genome shotgun (WGS) entry which is preliminary data.</text>
</comment>
<evidence type="ECO:0000313" key="6">
    <source>
        <dbReference type="Proteomes" id="UP000591131"/>
    </source>
</evidence>
<organism evidence="5 6">
    <name type="scientific">Perkinsus chesapeaki</name>
    <name type="common">Clam parasite</name>
    <name type="synonym">Perkinsus andrewsi</name>
    <dbReference type="NCBI Taxonomy" id="330153"/>
    <lineage>
        <taxon>Eukaryota</taxon>
        <taxon>Sar</taxon>
        <taxon>Alveolata</taxon>
        <taxon>Perkinsozoa</taxon>
        <taxon>Perkinsea</taxon>
        <taxon>Perkinsida</taxon>
        <taxon>Perkinsidae</taxon>
        <taxon>Perkinsus</taxon>
    </lineage>
</organism>
<dbReference type="SUPFAM" id="SSF53335">
    <property type="entry name" value="S-adenosyl-L-methionine-dependent methyltransferases"/>
    <property type="match status" value="1"/>
</dbReference>
<dbReference type="InterPro" id="IPR011042">
    <property type="entry name" value="6-blade_b-propeller_TolB-like"/>
</dbReference>
<dbReference type="Pfam" id="PF01436">
    <property type="entry name" value="NHL"/>
    <property type="match status" value="1"/>
</dbReference>
<proteinExistence type="predicted"/>
<dbReference type="Proteomes" id="UP000591131">
    <property type="component" value="Unassembled WGS sequence"/>
</dbReference>
<dbReference type="GO" id="GO:0061630">
    <property type="term" value="F:ubiquitin protein ligase activity"/>
    <property type="evidence" value="ECO:0007669"/>
    <property type="project" value="TreeGrafter"/>
</dbReference>
<dbReference type="SUPFAM" id="SSF101898">
    <property type="entry name" value="NHL repeat"/>
    <property type="match status" value="1"/>
</dbReference>
<keyword evidence="1" id="KW-0677">Repeat</keyword>
<dbReference type="PROSITE" id="PS51125">
    <property type="entry name" value="NHL"/>
    <property type="match status" value="3"/>
</dbReference>
<dbReference type="CDD" id="cd02440">
    <property type="entry name" value="AdoMet_MTases"/>
    <property type="match status" value="1"/>
</dbReference>
<dbReference type="OrthoDB" id="439784at2759"/>
<evidence type="ECO:0000256" key="2">
    <source>
        <dbReference type="PROSITE-ProRule" id="PRU00504"/>
    </source>
</evidence>
<dbReference type="PROSITE" id="PS51515">
    <property type="entry name" value="BIN3_SAM"/>
    <property type="match status" value="1"/>
</dbReference>
<dbReference type="Gene3D" id="3.40.50.1820">
    <property type="entry name" value="alpha/beta hydrolase"/>
    <property type="match status" value="1"/>
</dbReference>
<dbReference type="CDD" id="cd05819">
    <property type="entry name" value="NHL"/>
    <property type="match status" value="1"/>
</dbReference>
<keyword evidence="6" id="KW-1185">Reference proteome</keyword>
<dbReference type="Gene3D" id="2.120.10.30">
    <property type="entry name" value="TolB, C-terminal domain"/>
    <property type="match status" value="2"/>
</dbReference>
<dbReference type="AlphaFoldDB" id="A0A7J6M3G7"/>
<protein>
    <recommendedName>
        <fullName evidence="4">Bin3-type SAM domain-containing protein</fullName>
    </recommendedName>
</protein>
<dbReference type="InterPro" id="IPR029063">
    <property type="entry name" value="SAM-dependent_MTases_sf"/>
</dbReference>